<sequence>MKRIYRFIRDQFLAGHSDKLNLLGDRDIEWSWVASQMPKGSGEALDFGPGGSSLGLVAAEAGFNVTAVDQQPIAWLYHHPHLHFTQGDILKLQLPESHFDLIINCSVIEHVGLAGRYGVTEDLLDGDLDAMERLKMLLKPEGIMLLTIPVGKDAVFPPLHRVYGEARLPLLLSGYIIEKEQYWTKDMENKWIPVTKKEALNRFPQERLYGLGCFILKRKGD</sequence>
<evidence type="ECO:0000313" key="1">
    <source>
        <dbReference type="EMBL" id="BBL68639.1"/>
    </source>
</evidence>
<dbReference type="Proteomes" id="UP000824969">
    <property type="component" value="Chromosome"/>
</dbReference>
<evidence type="ECO:0000313" key="2">
    <source>
        <dbReference type="Proteomes" id="UP000824969"/>
    </source>
</evidence>
<evidence type="ECO:0008006" key="3">
    <source>
        <dbReference type="Google" id="ProtNLM"/>
    </source>
</evidence>
<dbReference type="RefSeq" id="WP_221056711.1">
    <property type="nucleotide sequence ID" value="NZ_AP019781.1"/>
</dbReference>
<name>A0ABN5XIU8_9EURY</name>
<dbReference type="GeneID" id="66131350"/>
<organism evidence="1 2">
    <name type="scientific">Methanoculleus chikugoensis</name>
    <dbReference type="NCBI Taxonomy" id="118126"/>
    <lineage>
        <taxon>Archaea</taxon>
        <taxon>Methanobacteriati</taxon>
        <taxon>Methanobacteriota</taxon>
        <taxon>Stenosarchaea group</taxon>
        <taxon>Methanomicrobia</taxon>
        <taxon>Methanomicrobiales</taxon>
        <taxon>Methanomicrobiaceae</taxon>
        <taxon>Methanoculleus</taxon>
    </lineage>
</organism>
<keyword evidence="2" id="KW-1185">Reference proteome</keyword>
<accession>A0ABN5XIU8</accession>
<dbReference type="EMBL" id="AP019781">
    <property type="protein sequence ID" value="BBL68639.1"/>
    <property type="molecule type" value="Genomic_DNA"/>
</dbReference>
<dbReference type="Pfam" id="PF03269">
    <property type="entry name" value="DUF268"/>
    <property type="match status" value="1"/>
</dbReference>
<dbReference type="InterPro" id="IPR004951">
    <property type="entry name" value="DUF268_CAE_spp"/>
</dbReference>
<proteinExistence type="predicted"/>
<protein>
    <recommendedName>
        <fullName evidence="3">Methyltransferase type 11 domain-containing protein</fullName>
    </recommendedName>
</protein>
<gene>
    <name evidence="1" type="ORF">MchiMG62_18200</name>
</gene>
<reference evidence="1 2" key="1">
    <citation type="submission" date="2019-06" db="EMBL/GenBank/DDBJ databases">
        <title>Complete genome sequence of Methanoculleus chikugoensis strain MG62.</title>
        <authorList>
            <person name="Asakawa S."/>
            <person name="Dianou D."/>
        </authorList>
    </citation>
    <scope>NUCLEOTIDE SEQUENCE [LARGE SCALE GENOMIC DNA]</scope>
    <source>
        <strain evidence="1 2">MG62</strain>
    </source>
</reference>